<name>A0A0F9T9S6_9ZZZZ</name>
<feature type="transmembrane region" description="Helical" evidence="1">
    <location>
        <begin position="172"/>
        <end position="197"/>
    </location>
</feature>
<dbReference type="EMBL" id="LAZR01001843">
    <property type="protein sequence ID" value="KKN38248.1"/>
    <property type="molecule type" value="Genomic_DNA"/>
</dbReference>
<sequence>MRKVKLYLLVPCVIIIIWFIYALFHPNVRFYNNPDQISDLAWMYYSGKQILTNPFNLYSSDSILVNTYYMPAFSLFAAFFLSPFPLIVAHYLMAILNIILGIFFVLELNKIYKTLGLQESWKRFILLIISVCSWMVYAQFYGPQSKMIVAFIFTISIRKQLQSNVLGSRKGYLYYFLMIFALSIAPYFIFLFLILLFNDIKIKDIMKRVNIKKIIILGIFFSIQNFFYFIYPNLIFDGFIKRGLLYGVDRGINTFWLIDSVYEFSNIYLSWFLLISLFVCSIMIKIIKIRFEIKIALFGLIYIWFGGFGWSEEFIPFSFILFIFIPHLKKVKSLKDLLFRHKLVSLCLIIIFVVNMLPINVEMYYKYIPFLINEPFLTLLIFRYVILLGFLTVFMFFLFRKSYFLFMLVCKLKCKICGENPEFLSEPEDEGAYEVYCNNCNTYLDGEGNFIE</sequence>
<proteinExistence type="predicted"/>
<comment type="caution">
    <text evidence="2">The sequence shown here is derived from an EMBL/GenBank/DDBJ whole genome shotgun (WGS) entry which is preliminary data.</text>
</comment>
<feature type="transmembrane region" description="Helical" evidence="1">
    <location>
        <begin position="88"/>
        <end position="112"/>
    </location>
</feature>
<feature type="transmembrane region" description="Helical" evidence="1">
    <location>
        <begin position="6"/>
        <end position="24"/>
    </location>
</feature>
<evidence type="ECO:0000313" key="2">
    <source>
        <dbReference type="EMBL" id="KKN38248.1"/>
    </source>
</evidence>
<feature type="transmembrane region" description="Helical" evidence="1">
    <location>
        <begin position="314"/>
        <end position="331"/>
    </location>
</feature>
<feature type="transmembrane region" description="Helical" evidence="1">
    <location>
        <begin position="124"/>
        <end position="142"/>
    </location>
</feature>
<keyword evidence="1" id="KW-1133">Transmembrane helix</keyword>
<feature type="transmembrane region" description="Helical" evidence="1">
    <location>
        <begin position="209"/>
        <end position="231"/>
    </location>
</feature>
<feature type="transmembrane region" description="Helical" evidence="1">
    <location>
        <begin position="267"/>
        <end position="284"/>
    </location>
</feature>
<organism evidence="2">
    <name type="scientific">marine sediment metagenome</name>
    <dbReference type="NCBI Taxonomy" id="412755"/>
    <lineage>
        <taxon>unclassified sequences</taxon>
        <taxon>metagenomes</taxon>
        <taxon>ecological metagenomes</taxon>
    </lineage>
</organism>
<keyword evidence="1" id="KW-0812">Transmembrane</keyword>
<feature type="transmembrane region" description="Helical" evidence="1">
    <location>
        <begin position="343"/>
        <end position="361"/>
    </location>
</feature>
<reference evidence="2" key="1">
    <citation type="journal article" date="2015" name="Nature">
        <title>Complex archaea that bridge the gap between prokaryotes and eukaryotes.</title>
        <authorList>
            <person name="Spang A."/>
            <person name="Saw J.H."/>
            <person name="Jorgensen S.L."/>
            <person name="Zaremba-Niedzwiedzka K."/>
            <person name="Martijn J."/>
            <person name="Lind A.E."/>
            <person name="van Eijk R."/>
            <person name="Schleper C."/>
            <person name="Guy L."/>
            <person name="Ettema T.J."/>
        </authorList>
    </citation>
    <scope>NUCLEOTIDE SEQUENCE</scope>
</reference>
<protein>
    <submittedName>
        <fullName evidence="2">Uncharacterized protein</fullName>
    </submittedName>
</protein>
<keyword evidence="1" id="KW-0472">Membrane</keyword>
<feature type="transmembrane region" description="Helical" evidence="1">
    <location>
        <begin position="381"/>
        <end position="399"/>
    </location>
</feature>
<feature type="transmembrane region" description="Helical" evidence="1">
    <location>
        <begin position="291"/>
        <end position="308"/>
    </location>
</feature>
<gene>
    <name evidence="2" type="ORF">LCGC14_0755560</name>
</gene>
<dbReference type="AlphaFoldDB" id="A0A0F9T9S6"/>
<evidence type="ECO:0000256" key="1">
    <source>
        <dbReference type="SAM" id="Phobius"/>
    </source>
</evidence>
<accession>A0A0F9T9S6</accession>